<gene>
    <name evidence="7" type="ORF">NCTC13028_00214</name>
</gene>
<dbReference type="Proteomes" id="UP000250223">
    <property type="component" value="Unassembled WGS sequence"/>
</dbReference>
<dbReference type="AlphaFoldDB" id="A0A2X2VQ75"/>
<reference evidence="7 8" key="1">
    <citation type="submission" date="2018-06" db="EMBL/GenBank/DDBJ databases">
        <authorList>
            <consortium name="Pathogen Informatics"/>
            <person name="Doyle S."/>
        </authorList>
    </citation>
    <scope>NUCLEOTIDE SEQUENCE [LARGE SCALE GENOMIC DNA]</scope>
    <source>
        <strain evidence="7 8">NCTC13028</strain>
    </source>
</reference>
<dbReference type="GO" id="GO:0009307">
    <property type="term" value="P:DNA restriction-modification system"/>
    <property type="evidence" value="ECO:0007669"/>
    <property type="project" value="UniProtKB-KW"/>
</dbReference>
<dbReference type="InterPro" id="IPR029063">
    <property type="entry name" value="SAM-dependent_MTases_sf"/>
</dbReference>
<dbReference type="InterPro" id="IPR002295">
    <property type="entry name" value="N4/N6-MTase_EcoPI_Mod-like"/>
</dbReference>
<evidence type="ECO:0000256" key="4">
    <source>
        <dbReference type="ARBA" id="ARBA00022691"/>
    </source>
</evidence>
<evidence type="ECO:0000256" key="2">
    <source>
        <dbReference type="ARBA" id="ARBA00022603"/>
    </source>
</evidence>
<dbReference type="GO" id="GO:0008170">
    <property type="term" value="F:N-methyltransferase activity"/>
    <property type="evidence" value="ECO:0007669"/>
    <property type="project" value="InterPro"/>
</dbReference>
<dbReference type="InterPro" id="IPR002941">
    <property type="entry name" value="DNA_methylase_N4/N6"/>
</dbReference>
<evidence type="ECO:0000256" key="5">
    <source>
        <dbReference type="ARBA" id="ARBA00022747"/>
    </source>
</evidence>
<name>A0A2X2VQ75_CLOCO</name>
<dbReference type="PROSITE" id="PS00092">
    <property type="entry name" value="N6_MTASE"/>
    <property type="match status" value="1"/>
</dbReference>
<dbReference type="InterPro" id="IPR002052">
    <property type="entry name" value="DNA_methylase_N6_adenine_CS"/>
</dbReference>
<keyword evidence="4" id="KW-0949">S-adenosyl-L-methionine</keyword>
<keyword evidence="3" id="KW-0808">Transferase</keyword>
<sequence>MEKMDGYSLNIVKENISKLKEIFPEVFCEDKVDFERLQEVLGEYVEDREERYRFEWHGKSKAIRIAQTPSRGTLRPCKEESKNWDTTENLYIEGDNLEVLKLLQKSYQNKIKMIYIDPPYNTGNDFVYKDDYKDNLQNYLEITGQVDEEGNKTSTNSDTGGRYHTNWLNMMYPRLRLARNLLKDDGVIFISIDDNEVTNLRKICDEIYGESNFVGLLPTITNMKGNNDQFAFSGTHEYTLVYVKNKEAIDDLNGIPLDETDKIEYNLSDSKGAYKQGATLMRTGEAGARKKRPKGYYPIYVDRNLSRLSVERISETDYEIYPKTKDGKEMSWRRSKEFLMETRDEFIIKNSNGNISFYKKQRLEDDLKRGKKAKSLLYKPEYSSGNGTETIKRLFNERIFDNPKPVALIKDLINIGTNDEDIVLDFFSGSSTTAHATMKLNAEDGGNRKFIMVQLPDPTDEKSEAFKAGYKNICEIGKERIRRAGDKIVEENKDKEGIEDLDIGFKVFKLDSSNIKPWNPSYEDIANRLDEMVDNFVPGRTEEDVVYEIMLKYGIDLTYPIEVREVSGKKVFSIGFGALIICLDNEITLDVVNGIVDLKNELNPETTRIVFKDNGFKMDSVKTNAIEILKRNNINENEIMSI</sequence>
<dbReference type="GO" id="GO:0003677">
    <property type="term" value="F:DNA binding"/>
    <property type="evidence" value="ECO:0007669"/>
    <property type="project" value="InterPro"/>
</dbReference>
<dbReference type="REBASE" id="422769">
    <property type="entry name" value="M.Cco13028ORF214P"/>
</dbReference>
<evidence type="ECO:0000313" key="7">
    <source>
        <dbReference type="EMBL" id="SQB33212.1"/>
    </source>
</evidence>
<dbReference type="EMBL" id="UAWC01000001">
    <property type="protein sequence ID" value="SQB33212.1"/>
    <property type="molecule type" value="Genomic_DNA"/>
</dbReference>
<organism evidence="7 8">
    <name type="scientific">Clostridium cochlearium</name>
    <dbReference type="NCBI Taxonomy" id="1494"/>
    <lineage>
        <taxon>Bacteria</taxon>
        <taxon>Bacillati</taxon>
        <taxon>Bacillota</taxon>
        <taxon>Clostridia</taxon>
        <taxon>Eubacteriales</taxon>
        <taxon>Clostridiaceae</taxon>
        <taxon>Clostridium</taxon>
    </lineage>
</organism>
<protein>
    <submittedName>
        <fullName evidence="7">Adenine specific DNA methylase Mod</fullName>
    </submittedName>
</protein>
<accession>A0A2X2VQ75</accession>
<dbReference type="Gene3D" id="3.40.50.150">
    <property type="entry name" value="Vaccinia Virus protein VP39"/>
    <property type="match status" value="1"/>
</dbReference>
<evidence type="ECO:0000256" key="1">
    <source>
        <dbReference type="ARBA" id="ARBA00006594"/>
    </source>
</evidence>
<evidence type="ECO:0000313" key="8">
    <source>
        <dbReference type="Proteomes" id="UP000250223"/>
    </source>
</evidence>
<keyword evidence="5" id="KW-0680">Restriction system</keyword>
<evidence type="ECO:0000256" key="3">
    <source>
        <dbReference type="ARBA" id="ARBA00022679"/>
    </source>
</evidence>
<keyword evidence="2 7" id="KW-0489">Methyltransferase</keyword>
<dbReference type="GO" id="GO:0032259">
    <property type="term" value="P:methylation"/>
    <property type="evidence" value="ECO:0007669"/>
    <property type="project" value="UniProtKB-KW"/>
</dbReference>
<feature type="domain" description="DNA methylase N-4/N-6" evidence="6">
    <location>
        <begin position="111"/>
        <end position="443"/>
    </location>
</feature>
<dbReference type="PRINTS" id="PR00506">
    <property type="entry name" value="D21N6MTFRASE"/>
</dbReference>
<comment type="similarity">
    <text evidence="1">Belongs to the N(4)/N(6)-methyltransferase family.</text>
</comment>
<evidence type="ECO:0000259" key="6">
    <source>
        <dbReference type="Pfam" id="PF01555"/>
    </source>
</evidence>
<proteinExistence type="inferred from homology"/>
<dbReference type="PIRSF" id="PIRSF015855">
    <property type="entry name" value="TypeIII_Mtase_mKpnI"/>
    <property type="match status" value="1"/>
</dbReference>
<dbReference type="SUPFAM" id="SSF53335">
    <property type="entry name" value="S-adenosyl-L-methionine-dependent methyltransferases"/>
    <property type="match status" value="1"/>
</dbReference>
<dbReference type="Pfam" id="PF01555">
    <property type="entry name" value="N6_N4_Mtase"/>
    <property type="match status" value="1"/>
</dbReference>